<feature type="compositionally biased region" description="Low complexity" evidence="1">
    <location>
        <begin position="86"/>
        <end position="101"/>
    </location>
</feature>
<dbReference type="Proteomes" id="UP001201812">
    <property type="component" value="Unassembled WGS sequence"/>
</dbReference>
<dbReference type="NCBIfam" id="TIGR02464">
    <property type="entry name" value="ribofla_fusion"/>
    <property type="match status" value="1"/>
</dbReference>
<evidence type="ECO:0000313" key="3">
    <source>
        <dbReference type="EMBL" id="KAI1723602.1"/>
    </source>
</evidence>
<sequence>MDENRTVGGPPQPAMDTSYLANALPITPPESPKKASTEISAKTTKCSLPQRFGFFSVPTSVLRKSAQFGTLLNESSSTPNSVRSETVSLTPCTTPSSTISSENGTLEATNTVKNGSVAEFNTTYCGNITENDRIPTSNSSPHQSTTVAGFISPGGIIRKLNKECVPNLNESSLNQTESLETIPLPPQKPKSTSRNEKPMEPSFNGDTIKLSTGYGEIPLPKLNGQIIASVKKETKEEAPKLREKPAKIHVKTSYKQAVKQPAIMKTPSEESAVGISGMDLSKQNEKETTTANTSLEPTPARLQYGQFRGLIHVRPKPEPKPSLYYGQPPGNQGRVEHLSQLLDSIKTRERDSSNSPSSYGSPCNTSGTSFISAPVVFSTENRPLTLFFTKIYCFSNHFQCERLEIDGVQYVCTEQYYMYYKAHIFGDKNSALLIMRTRDPKVMKKLAEDVENFDQDLWFPISIQIMVIANQRKYEQNPELRRELFTTADTELVEASPTDTRWGVALPIDSPDIRDKSRWMGMNIMGRLLTKLRDRLLKRPEFEAEWKDFMNRN</sequence>
<protein>
    <submittedName>
        <fullName evidence="3">N-glycosidase</fullName>
    </submittedName>
</protein>
<feature type="region of interest" description="Disordered" evidence="1">
    <location>
        <begin position="1"/>
        <end position="37"/>
    </location>
</feature>
<evidence type="ECO:0000256" key="1">
    <source>
        <dbReference type="SAM" id="MobiDB-lite"/>
    </source>
</evidence>
<feature type="domain" description="NADAR" evidence="2">
    <location>
        <begin position="390"/>
        <end position="536"/>
    </location>
</feature>
<evidence type="ECO:0000313" key="4">
    <source>
        <dbReference type="Proteomes" id="UP001201812"/>
    </source>
</evidence>
<keyword evidence="4" id="KW-1185">Reference proteome</keyword>
<gene>
    <name evidence="3" type="ORF">DdX_03765</name>
</gene>
<dbReference type="CDD" id="cd15457">
    <property type="entry name" value="NADAR"/>
    <property type="match status" value="1"/>
</dbReference>
<reference evidence="3" key="1">
    <citation type="submission" date="2022-01" db="EMBL/GenBank/DDBJ databases">
        <title>Genome Sequence Resource for Two Populations of Ditylenchus destructor, the Migratory Endoparasitic Phytonematode.</title>
        <authorList>
            <person name="Zhang H."/>
            <person name="Lin R."/>
            <person name="Xie B."/>
        </authorList>
    </citation>
    <scope>NUCLEOTIDE SEQUENCE</scope>
    <source>
        <strain evidence="3">BazhouSP</strain>
    </source>
</reference>
<feature type="region of interest" description="Disordered" evidence="1">
    <location>
        <begin position="74"/>
        <end position="103"/>
    </location>
</feature>
<feature type="region of interest" description="Disordered" evidence="1">
    <location>
        <begin position="259"/>
        <end position="299"/>
    </location>
</feature>
<dbReference type="InterPro" id="IPR012816">
    <property type="entry name" value="NADAR"/>
</dbReference>
<dbReference type="AlphaFoldDB" id="A0AAD4NFK6"/>
<feature type="compositionally biased region" description="Polar residues" evidence="1">
    <location>
        <begin position="74"/>
        <end position="85"/>
    </location>
</feature>
<dbReference type="Pfam" id="PF08719">
    <property type="entry name" value="NADAR"/>
    <property type="match status" value="1"/>
</dbReference>
<dbReference type="InterPro" id="IPR037238">
    <property type="entry name" value="YbiA-like_sf"/>
</dbReference>
<accession>A0AAD4NFK6</accession>
<dbReference type="EMBL" id="JAKKPZ010000003">
    <property type="protein sequence ID" value="KAI1723602.1"/>
    <property type="molecule type" value="Genomic_DNA"/>
</dbReference>
<organism evidence="3 4">
    <name type="scientific">Ditylenchus destructor</name>
    <dbReference type="NCBI Taxonomy" id="166010"/>
    <lineage>
        <taxon>Eukaryota</taxon>
        <taxon>Metazoa</taxon>
        <taxon>Ecdysozoa</taxon>
        <taxon>Nematoda</taxon>
        <taxon>Chromadorea</taxon>
        <taxon>Rhabditida</taxon>
        <taxon>Tylenchina</taxon>
        <taxon>Tylenchomorpha</taxon>
        <taxon>Sphaerularioidea</taxon>
        <taxon>Anguinidae</taxon>
        <taxon>Anguininae</taxon>
        <taxon>Ditylenchus</taxon>
    </lineage>
</organism>
<dbReference type="SUPFAM" id="SSF143990">
    <property type="entry name" value="YbiA-like"/>
    <property type="match status" value="1"/>
</dbReference>
<dbReference type="Gene3D" id="1.10.357.40">
    <property type="entry name" value="YbiA-like"/>
    <property type="match status" value="1"/>
</dbReference>
<name>A0AAD4NFK6_9BILA</name>
<comment type="caution">
    <text evidence="3">The sequence shown here is derived from an EMBL/GenBank/DDBJ whole genome shotgun (WGS) entry which is preliminary data.</text>
</comment>
<proteinExistence type="predicted"/>
<feature type="region of interest" description="Disordered" evidence="1">
    <location>
        <begin position="172"/>
        <end position="203"/>
    </location>
</feature>
<evidence type="ECO:0000259" key="2">
    <source>
        <dbReference type="Pfam" id="PF08719"/>
    </source>
</evidence>